<evidence type="ECO:0000313" key="4">
    <source>
        <dbReference type="Proteomes" id="UP000184191"/>
    </source>
</evidence>
<dbReference type="PANTHER" id="PTHR34136:SF1">
    <property type="entry name" value="UDP-N-ACETYL-D-MANNOSAMINURONIC ACID TRANSFERASE"/>
    <property type="match status" value="1"/>
</dbReference>
<keyword evidence="2" id="KW-0808">Transferase</keyword>
<dbReference type="GO" id="GO:0016758">
    <property type="term" value="F:hexosyltransferase activity"/>
    <property type="evidence" value="ECO:0007669"/>
    <property type="project" value="TreeGrafter"/>
</dbReference>
<dbReference type="PANTHER" id="PTHR34136">
    <property type="match status" value="1"/>
</dbReference>
<dbReference type="CDD" id="cd06533">
    <property type="entry name" value="Glyco_transf_WecG_TagA"/>
    <property type="match status" value="1"/>
</dbReference>
<evidence type="ECO:0000313" key="3">
    <source>
        <dbReference type="EMBL" id="SHL55958.1"/>
    </source>
</evidence>
<dbReference type="Proteomes" id="UP000184191">
    <property type="component" value="Unassembled WGS sequence"/>
</dbReference>
<accession>A0A1M7BLN1</accession>
<dbReference type="OrthoDB" id="9771846at2"/>
<evidence type="ECO:0000256" key="2">
    <source>
        <dbReference type="ARBA" id="ARBA00022679"/>
    </source>
</evidence>
<dbReference type="NCBIfam" id="TIGR00696">
    <property type="entry name" value="wecG_tagA_cpsF"/>
    <property type="match status" value="1"/>
</dbReference>
<dbReference type="STRING" id="1054996.SAMN05444414_11937"/>
<proteinExistence type="predicted"/>
<name>A0A1M7BLN1_9RHOB</name>
<dbReference type="Pfam" id="PF03808">
    <property type="entry name" value="Glyco_tran_WecG"/>
    <property type="match status" value="1"/>
</dbReference>
<organism evidence="3 4">
    <name type="scientific">Roseovarius marisflavi</name>
    <dbReference type="NCBI Taxonomy" id="1054996"/>
    <lineage>
        <taxon>Bacteria</taxon>
        <taxon>Pseudomonadati</taxon>
        <taxon>Pseudomonadota</taxon>
        <taxon>Alphaproteobacteria</taxon>
        <taxon>Rhodobacterales</taxon>
        <taxon>Roseobacteraceae</taxon>
        <taxon>Roseovarius</taxon>
    </lineage>
</organism>
<gene>
    <name evidence="3" type="ORF">SAMN05444414_11937</name>
</gene>
<dbReference type="AlphaFoldDB" id="A0A1M7BLN1"/>
<reference evidence="4" key="1">
    <citation type="submission" date="2016-11" db="EMBL/GenBank/DDBJ databases">
        <authorList>
            <person name="Varghese N."/>
            <person name="Submissions S."/>
        </authorList>
    </citation>
    <scope>NUCLEOTIDE SEQUENCE [LARGE SCALE GENOMIC DNA]</scope>
    <source>
        <strain evidence="4">DSM 29327</strain>
    </source>
</reference>
<dbReference type="EMBL" id="FRBN01000019">
    <property type="protein sequence ID" value="SHL55958.1"/>
    <property type="molecule type" value="Genomic_DNA"/>
</dbReference>
<evidence type="ECO:0000256" key="1">
    <source>
        <dbReference type="ARBA" id="ARBA00022676"/>
    </source>
</evidence>
<sequence length="291" mass="31738">MPPGHVKATKTQKCRVFPHGQPCFKTDIGVLRKSRIRVIIVEFKIKEQFIRIAPQDRAALEQAVATRLIEGQGFVLATLNLDHLVKLPRDPAFLAAYARHDMIVADGNPIVWLSWLAGRPVGLVPGSDMVMPLARIAAECGAPLALLGSTPPVLGKAANALQAQVPGLQIAAQIAPPRGFDPAGPEADAMITQLEQSGARFCLLALGAPKQEIFAARACARLPGVGFAAFGAGLDFIAGEQMRAPEWMRAMALEWLWRMWSHPRRMVPRYARCVVIFPQHVVRALRLRTSA</sequence>
<dbReference type="InterPro" id="IPR004629">
    <property type="entry name" value="WecG_TagA_CpsF"/>
</dbReference>
<protein>
    <submittedName>
        <fullName evidence="3">Polymer biosynthesis protein, WecB/TagA/CpsF family</fullName>
    </submittedName>
</protein>
<keyword evidence="4" id="KW-1185">Reference proteome</keyword>
<keyword evidence="1" id="KW-0328">Glycosyltransferase</keyword>